<proteinExistence type="predicted"/>
<dbReference type="EMBL" id="CP157743">
    <property type="protein sequence ID" value="XBS22279.1"/>
    <property type="molecule type" value="Genomic_DNA"/>
</dbReference>
<dbReference type="Proteomes" id="UP001225378">
    <property type="component" value="Chromosome"/>
</dbReference>
<accession>A0AAU7NZ52</accession>
<dbReference type="Pfam" id="PF10504">
    <property type="entry name" value="DUF2452"/>
    <property type="match status" value="1"/>
</dbReference>
<keyword evidence="2" id="KW-1185">Reference proteome</keyword>
<gene>
    <name evidence="1" type="ORF">Q9L42_009165</name>
</gene>
<evidence type="ECO:0000313" key="1">
    <source>
        <dbReference type="EMBL" id="XBS22279.1"/>
    </source>
</evidence>
<dbReference type="AlphaFoldDB" id="A0AAU7NZ52"/>
<protein>
    <submittedName>
        <fullName evidence="1">DUF2452 domain-containing protein</fullName>
    </submittedName>
</protein>
<evidence type="ECO:0000313" key="2">
    <source>
        <dbReference type="Proteomes" id="UP001225378"/>
    </source>
</evidence>
<dbReference type="KEGG" id="mech:Q9L42_009165"/>
<dbReference type="InterPro" id="IPR019534">
    <property type="entry name" value="DUF2452"/>
</dbReference>
<sequence>MDSSPKFPNPQGKGLSPVLESLRQAKTQLSVPAKNIDRISNELFTSLFILNSQIRFKPVSGQGYWLYRKNGRYNLSLIAPEQWSTHQYGRYIGRCELQADLTWTLRLSGQCLNDPALIDEIKRRRERFENSMQRAERIDDLLPVYIETLPFYSRALASALAHSLKQSMQKGGISGLNFNQARRILTQQHEENPTEK</sequence>
<name>A0AAU7NZ52_9GAMM</name>
<reference evidence="1 2" key="1">
    <citation type="journal article" date="2024" name="Microbiology">
        <title>Methylomarinum rosea sp. nov., a novel halophilic methanotrophic bacterium from the hypersaline Lake Elton.</title>
        <authorList>
            <person name="Suleimanov R.Z."/>
            <person name="Oshkin I.Y."/>
            <person name="Danilova O.V."/>
            <person name="Suzina N.E."/>
            <person name="Dedysh S.N."/>
        </authorList>
    </citation>
    <scope>NUCLEOTIDE SEQUENCE [LARGE SCALE GENOMIC DNA]</scope>
    <source>
        <strain evidence="1 2">Ch1-1</strain>
    </source>
</reference>
<organism evidence="1 2">
    <name type="scientific">Methylomarinum roseum</name>
    <dbReference type="NCBI Taxonomy" id="3067653"/>
    <lineage>
        <taxon>Bacteria</taxon>
        <taxon>Pseudomonadati</taxon>
        <taxon>Pseudomonadota</taxon>
        <taxon>Gammaproteobacteria</taxon>
        <taxon>Methylococcales</taxon>
        <taxon>Methylococcaceae</taxon>
        <taxon>Methylomarinum</taxon>
    </lineage>
</organism>
<dbReference type="RefSeq" id="WP_305908744.1">
    <property type="nucleotide sequence ID" value="NZ_CP157743.1"/>
</dbReference>